<reference evidence="5" key="1">
    <citation type="journal article" date="2020" name="Genome Biol.">
        <title>Gamete binning: chromosome-level and haplotype-resolved genome assembly enabled by high-throughput single-cell sequencing of gamete genomes.</title>
        <authorList>
            <person name="Campoy J.A."/>
            <person name="Sun H."/>
            <person name="Goel M."/>
            <person name="Jiao W.-B."/>
            <person name="Folz-Donahue K."/>
            <person name="Wang N."/>
            <person name="Rubio M."/>
            <person name="Liu C."/>
            <person name="Kukat C."/>
            <person name="Ruiz D."/>
            <person name="Huettel B."/>
            <person name="Schneeberger K."/>
        </authorList>
    </citation>
    <scope>NUCLEOTIDE SEQUENCE [LARGE SCALE GENOMIC DNA]</scope>
    <source>
        <strain evidence="5">cv. Rojo Pasion</strain>
    </source>
</reference>
<feature type="region of interest" description="Disordered" evidence="1">
    <location>
        <begin position="1"/>
        <end position="24"/>
    </location>
</feature>
<dbReference type="OrthoDB" id="10309333at2759"/>
<evidence type="ECO:0000313" key="4">
    <source>
        <dbReference type="Proteomes" id="UP000507222"/>
    </source>
</evidence>
<gene>
    <name evidence="2" type="ORF">CURHAP_LOCUS32136</name>
    <name evidence="3" type="ORF">ORAREDHAP_LOCUS31778</name>
</gene>
<protein>
    <submittedName>
        <fullName evidence="3">Uncharacterized protein</fullName>
    </submittedName>
</protein>
<dbReference type="Proteomes" id="UP000507222">
    <property type="component" value="Unassembled WGS sequence"/>
</dbReference>
<proteinExistence type="predicted"/>
<evidence type="ECO:0000313" key="5">
    <source>
        <dbReference type="Proteomes" id="UP000507245"/>
    </source>
</evidence>
<keyword evidence="5" id="KW-1185">Reference proteome</keyword>
<accession>A0A6J5XDL0</accession>
<evidence type="ECO:0000256" key="1">
    <source>
        <dbReference type="SAM" id="MobiDB-lite"/>
    </source>
</evidence>
<organism evidence="3 5">
    <name type="scientific">Prunus armeniaca</name>
    <name type="common">Apricot</name>
    <name type="synonym">Armeniaca vulgaris</name>
    <dbReference type="NCBI Taxonomy" id="36596"/>
    <lineage>
        <taxon>Eukaryota</taxon>
        <taxon>Viridiplantae</taxon>
        <taxon>Streptophyta</taxon>
        <taxon>Embryophyta</taxon>
        <taxon>Tracheophyta</taxon>
        <taxon>Spermatophyta</taxon>
        <taxon>Magnoliopsida</taxon>
        <taxon>eudicotyledons</taxon>
        <taxon>Gunneridae</taxon>
        <taxon>Pentapetalae</taxon>
        <taxon>rosids</taxon>
        <taxon>fabids</taxon>
        <taxon>Rosales</taxon>
        <taxon>Rosaceae</taxon>
        <taxon>Amygdaloideae</taxon>
        <taxon>Amygdaleae</taxon>
        <taxon>Prunus</taxon>
    </lineage>
</organism>
<evidence type="ECO:0000313" key="3">
    <source>
        <dbReference type="EMBL" id="CAB4310142.1"/>
    </source>
</evidence>
<evidence type="ECO:0000313" key="2">
    <source>
        <dbReference type="EMBL" id="CAB4279680.1"/>
    </source>
</evidence>
<reference evidence="3 4" key="2">
    <citation type="submission" date="2020-05" db="EMBL/GenBank/DDBJ databases">
        <authorList>
            <person name="Campoy J."/>
            <person name="Schneeberger K."/>
            <person name="Spophaly S."/>
        </authorList>
    </citation>
    <scope>NUCLEOTIDE SEQUENCE [LARGE SCALE GENOMIC DNA]</scope>
    <source>
        <strain evidence="3">PruArmRojPasFocal</strain>
    </source>
</reference>
<dbReference type="EMBL" id="CAEKKB010000005">
    <property type="protein sequence ID" value="CAB4310142.1"/>
    <property type="molecule type" value="Genomic_DNA"/>
</dbReference>
<dbReference type="AlphaFoldDB" id="A0A6J5XDL0"/>
<dbReference type="EMBL" id="CAEKDK010000005">
    <property type="protein sequence ID" value="CAB4279680.1"/>
    <property type="molecule type" value="Genomic_DNA"/>
</dbReference>
<sequence length="86" mass="9375">MGNSNVLARNHPQQPRNSNNNTCSNFSAHQINTCLPAALSQTVPSSHLGPILNVLAGLSREQCKQLTTAMVDFILPTLRLGYEKDD</sequence>
<name>A0A6J5XDL0_PRUAR</name>
<dbReference type="Proteomes" id="UP000507245">
    <property type="component" value="Unassembled WGS sequence"/>
</dbReference>